<evidence type="ECO:0000256" key="7">
    <source>
        <dbReference type="ARBA" id="ARBA00023004"/>
    </source>
</evidence>
<keyword evidence="8" id="KW-0472">Membrane</keyword>
<reference evidence="10 11" key="1">
    <citation type="submission" date="2016-03" db="EMBL/GenBank/DDBJ databases">
        <title>Comparative genomics of the ectomycorrhizal sister species Rhizopogon vinicolor and Rhizopogon vesiculosus (Basidiomycota: Boletales) reveals a divergence of the mating type B locus.</title>
        <authorList>
            <person name="Mujic A.B."/>
            <person name="Kuo A."/>
            <person name="Tritt A."/>
            <person name="Lipzen A."/>
            <person name="Chen C."/>
            <person name="Johnson J."/>
            <person name="Sharma A."/>
            <person name="Barry K."/>
            <person name="Grigoriev I.V."/>
            <person name="Spatafora J.W."/>
        </authorList>
    </citation>
    <scope>NUCLEOTIDE SEQUENCE [LARGE SCALE GENOMIC DNA]</scope>
    <source>
        <strain evidence="10 11">AM-OR11-056</strain>
    </source>
</reference>
<keyword evidence="6 9" id="KW-0560">Oxidoreductase</keyword>
<keyword evidence="4 9" id="KW-0479">Metal-binding</keyword>
<dbReference type="PROSITE" id="PS00086">
    <property type="entry name" value="CYTOCHROME_P450"/>
    <property type="match status" value="1"/>
</dbReference>
<dbReference type="GO" id="GO:0005506">
    <property type="term" value="F:iron ion binding"/>
    <property type="evidence" value="ECO:0007669"/>
    <property type="project" value="InterPro"/>
</dbReference>
<comment type="similarity">
    <text evidence="9">Belongs to the cytochrome P450 family.</text>
</comment>
<dbReference type="PANTHER" id="PTHR24282">
    <property type="entry name" value="CYTOCHROME P450 FAMILY MEMBER"/>
    <property type="match status" value="1"/>
</dbReference>
<keyword evidence="9" id="KW-0503">Monooxygenase</keyword>
<dbReference type="OrthoDB" id="1470350at2759"/>
<evidence type="ECO:0000256" key="5">
    <source>
        <dbReference type="ARBA" id="ARBA00022989"/>
    </source>
</evidence>
<evidence type="ECO:0000256" key="3">
    <source>
        <dbReference type="ARBA" id="ARBA00022692"/>
    </source>
</evidence>
<evidence type="ECO:0000256" key="8">
    <source>
        <dbReference type="ARBA" id="ARBA00023136"/>
    </source>
</evidence>
<dbReference type="Proteomes" id="UP000183567">
    <property type="component" value="Unassembled WGS sequence"/>
</dbReference>
<evidence type="ECO:0000313" key="11">
    <source>
        <dbReference type="Proteomes" id="UP000183567"/>
    </source>
</evidence>
<dbReference type="STRING" id="180088.A0A1J8PLH5"/>
<dbReference type="GO" id="GO:0016705">
    <property type="term" value="F:oxidoreductase activity, acting on paired donors, with incorporation or reduction of molecular oxygen"/>
    <property type="evidence" value="ECO:0007669"/>
    <property type="project" value="InterPro"/>
</dbReference>
<dbReference type="Gene3D" id="1.10.630.10">
    <property type="entry name" value="Cytochrome P450"/>
    <property type="match status" value="1"/>
</dbReference>
<dbReference type="EMBL" id="LVVM01005662">
    <property type="protein sequence ID" value="OJA10006.1"/>
    <property type="molecule type" value="Genomic_DNA"/>
</dbReference>
<dbReference type="Pfam" id="PF00067">
    <property type="entry name" value="p450"/>
    <property type="match status" value="1"/>
</dbReference>
<gene>
    <name evidence="10" type="ORF">AZE42_12056</name>
</gene>
<evidence type="ECO:0000313" key="10">
    <source>
        <dbReference type="EMBL" id="OJA10006.1"/>
    </source>
</evidence>
<evidence type="ECO:0000256" key="4">
    <source>
        <dbReference type="ARBA" id="ARBA00022723"/>
    </source>
</evidence>
<evidence type="ECO:0000256" key="1">
    <source>
        <dbReference type="ARBA" id="ARBA00004370"/>
    </source>
</evidence>
<protein>
    <recommendedName>
        <fullName evidence="12">Cytochrome P450</fullName>
    </recommendedName>
</protein>
<organism evidence="10 11">
    <name type="scientific">Rhizopogon vesiculosus</name>
    <dbReference type="NCBI Taxonomy" id="180088"/>
    <lineage>
        <taxon>Eukaryota</taxon>
        <taxon>Fungi</taxon>
        <taxon>Dikarya</taxon>
        <taxon>Basidiomycota</taxon>
        <taxon>Agaricomycotina</taxon>
        <taxon>Agaricomycetes</taxon>
        <taxon>Agaricomycetidae</taxon>
        <taxon>Boletales</taxon>
        <taxon>Suillineae</taxon>
        <taxon>Rhizopogonaceae</taxon>
        <taxon>Rhizopogon</taxon>
    </lineage>
</organism>
<keyword evidence="5" id="KW-1133">Transmembrane helix</keyword>
<keyword evidence="11" id="KW-1185">Reference proteome</keyword>
<keyword evidence="3" id="KW-0812">Transmembrane</keyword>
<dbReference type="InterPro" id="IPR050665">
    <property type="entry name" value="Cytochrome_P450_Monooxygen"/>
</dbReference>
<dbReference type="GO" id="GO:0020037">
    <property type="term" value="F:heme binding"/>
    <property type="evidence" value="ECO:0007669"/>
    <property type="project" value="InterPro"/>
</dbReference>
<evidence type="ECO:0008006" key="12">
    <source>
        <dbReference type="Google" id="ProtNLM"/>
    </source>
</evidence>
<comment type="subcellular location">
    <subcellularLocation>
        <location evidence="1">Membrane</location>
    </subcellularLocation>
</comment>
<proteinExistence type="inferred from homology"/>
<evidence type="ECO:0000256" key="6">
    <source>
        <dbReference type="ARBA" id="ARBA00023002"/>
    </source>
</evidence>
<keyword evidence="2 9" id="KW-0349">Heme</keyword>
<dbReference type="GO" id="GO:0004497">
    <property type="term" value="F:monooxygenase activity"/>
    <property type="evidence" value="ECO:0007669"/>
    <property type="project" value="UniProtKB-KW"/>
</dbReference>
<feature type="non-terminal residue" evidence="10">
    <location>
        <position position="1"/>
    </location>
</feature>
<evidence type="ECO:0000256" key="9">
    <source>
        <dbReference type="RuleBase" id="RU000461"/>
    </source>
</evidence>
<dbReference type="SUPFAM" id="SSF48264">
    <property type="entry name" value="Cytochrome P450"/>
    <property type="match status" value="1"/>
</dbReference>
<keyword evidence="7 9" id="KW-0408">Iron</keyword>
<name>A0A1J8PLH5_9AGAM</name>
<dbReference type="GO" id="GO:0016020">
    <property type="term" value="C:membrane"/>
    <property type="evidence" value="ECO:0007669"/>
    <property type="project" value="UniProtKB-SubCell"/>
</dbReference>
<sequence>NKDLWGEDAHEFNPERWLDGTAKEKKTTPLGVYSNLMTFSGGVRACLGWRFALIEIQAFLMDVVGKFEFALTEKSEWIRREPCMVMTPTVEGEVENGVQLPLRVSVAPRTEKVY</sequence>
<dbReference type="InterPro" id="IPR017972">
    <property type="entry name" value="Cyt_P450_CS"/>
</dbReference>
<dbReference type="AlphaFoldDB" id="A0A1J8PLH5"/>
<dbReference type="PANTHER" id="PTHR24282:SF211">
    <property type="entry name" value="CYTOCHROME P450-RELATED"/>
    <property type="match status" value="1"/>
</dbReference>
<accession>A0A1J8PLH5</accession>
<comment type="caution">
    <text evidence="10">The sequence shown here is derived from an EMBL/GenBank/DDBJ whole genome shotgun (WGS) entry which is preliminary data.</text>
</comment>
<dbReference type="InterPro" id="IPR036396">
    <property type="entry name" value="Cyt_P450_sf"/>
</dbReference>
<evidence type="ECO:0000256" key="2">
    <source>
        <dbReference type="ARBA" id="ARBA00022617"/>
    </source>
</evidence>
<dbReference type="InterPro" id="IPR001128">
    <property type="entry name" value="Cyt_P450"/>
</dbReference>